<dbReference type="KEGG" id="ncy:NOCYR_3308"/>
<sequence>MSYRTLRAILVANTDYLAARTVPERLVDAGKPPLVIFGDSDPRWNPASTREYEAVPGAEVEYLPGVGHLAMLEAPDALARVILDRAR</sequence>
<keyword evidence="2" id="KW-0378">Hydrolase</keyword>
<accession>H6QZB4</accession>
<dbReference type="Proteomes" id="UP000008190">
    <property type="component" value="Chromosome"/>
</dbReference>
<dbReference type="HOGENOM" id="CLU_2480229_0_0_11"/>
<dbReference type="SUPFAM" id="SSF53474">
    <property type="entry name" value="alpha/beta-Hydrolases"/>
    <property type="match status" value="1"/>
</dbReference>
<dbReference type="EMBL" id="FO082843">
    <property type="protein sequence ID" value="CCF64073.1"/>
    <property type="molecule type" value="Genomic_DNA"/>
</dbReference>
<dbReference type="Pfam" id="PF12697">
    <property type="entry name" value="Abhydrolase_6"/>
    <property type="match status" value="1"/>
</dbReference>
<evidence type="ECO:0000259" key="1">
    <source>
        <dbReference type="Pfam" id="PF12697"/>
    </source>
</evidence>
<name>H6QZB4_NOCCG</name>
<dbReference type="GO" id="GO:0016787">
    <property type="term" value="F:hydrolase activity"/>
    <property type="evidence" value="ECO:0007669"/>
    <property type="project" value="UniProtKB-KW"/>
</dbReference>
<gene>
    <name evidence="2" type="ordered locus">NOCYR_3308</name>
</gene>
<dbReference type="AlphaFoldDB" id="H6QZB4"/>
<dbReference type="eggNOG" id="COG0596">
    <property type="taxonomic scope" value="Bacteria"/>
</dbReference>
<organism evidence="2 3">
    <name type="scientific">Nocardia cyriacigeorgica (strain GUH-2)</name>
    <dbReference type="NCBI Taxonomy" id="1127134"/>
    <lineage>
        <taxon>Bacteria</taxon>
        <taxon>Bacillati</taxon>
        <taxon>Actinomycetota</taxon>
        <taxon>Actinomycetes</taxon>
        <taxon>Mycobacteriales</taxon>
        <taxon>Nocardiaceae</taxon>
        <taxon>Nocardia</taxon>
    </lineage>
</organism>
<dbReference type="STRING" id="1127134.NOCYR_3308"/>
<dbReference type="Gene3D" id="3.40.50.1820">
    <property type="entry name" value="alpha/beta hydrolase"/>
    <property type="match status" value="1"/>
</dbReference>
<reference evidence="2 3" key="1">
    <citation type="journal article" date="2012" name="J. Bacteriol.">
        <title>Genome sequence of the human- and animal-pathogenic strain Nocardia cyriacigeorgica GUH-2.</title>
        <authorList>
            <person name="Zoropogui A."/>
            <person name="Pujic P."/>
            <person name="Normand P."/>
            <person name="Barbe V."/>
            <person name="Beaman B."/>
            <person name="Beaman L."/>
            <person name="Boiron P."/>
            <person name="Colinon C."/>
            <person name="Deredjian A."/>
            <person name="Graindorge A."/>
            <person name="Mangenot S."/>
            <person name="Nazaret S."/>
            <person name="Neto M."/>
            <person name="Petit S."/>
            <person name="Roche D."/>
            <person name="Vallenet D."/>
            <person name="Rodriguez-Nava V."/>
            <person name="Richard Y."/>
            <person name="Cournoyer B."/>
            <person name="Blaha D."/>
        </authorList>
    </citation>
    <scope>NUCLEOTIDE SEQUENCE [LARGE SCALE GENOMIC DNA]</scope>
    <source>
        <strain evidence="2 3">GUH-2</strain>
    </source>
</reference>
<protein>
    <submittedName>
        <fullName evidence="2">Putative hydrolase</fullName>
    </submittedName>
</protein>
<feature type="domain" description="AB hydrolase-1" evidence="1">
    <location>
        <begin position="10"/>
        <end position="80"/>
    </location>
</feature>
<dbReference type="InterPro" id="IPR029058">
    <property type="entry name" value="AB_hydrolase_fold"/>
</dbReference>
<proteinExistence type="predicted"/>
<evidence type="ECO:0000313" key="2">
    <source>
        <dbReference type="EMBL" id="CCF64073.1"/>
    </source>
</evidence>
<evidence type="ECO:0000313" key="3">
    <source>
        <dbReference type="Proteomes" id="UP000008190"/>
    </source>
</evidence>
<dbReference type="InterPro" id="IPR000073">
    <property type="entry name" value="AB_hydrolase_1"/>
</dbReference>
<keyword evidence="3" id="KW-1185">Reference proteome</keyword>